<keyword evidence="3" id="KW-0479">Metal-binding</keyword>
<accession>D4B2P0</accession>
<dbReference type="InterPro" id="IPR057308">
    <property type="entry name" value="CHCR_PEP5_VPS11"/>
</dbReference>
<dbReference type="GO" id="GO:0000329">
    <property type="term" value="C:fungal-type vacuole membrane"/>
    <property type="evidence" value="ECO:0007669"/>
    <property type="project" value="UniProtKB-UniRule"/>
</dbReference>
<evidence type="ECO:0000256" key="4">
    <source>
        <dbReference type="ARBA" id="ARBA00022771"/>
    </source>
</evidence>
<name>D4B2P0_ARTBC</name>
<dbReference type="GeneID" id="9525108"/>
<keyword evidence="8" id="KW-0926">Vacuole</keyword>
<evidence type="ECO:0000259" key="12">
    <source>
        <dbReference type="Pfam" id="PF23341"/>
    </source>
</evidence>
<dbReference type="InterPro" id="IPR036322">
    <property type="entry name" value="WD40_repeat_dom_sf"/>
</dbReference>
<dbReference type="GO" id="GO:0006886">
    <property type="term" value="P:intracellular protein transport"/>
    <property type="evidence" value="ECO:0007669"/>
    <property type="project" value="UniProtKB-UniRule"/>
</dbReference>
<dbReference type="GO" id="GO:0008270">
    <property type="term" value="F:zinc ion binding"/>
    <property type="evidence" value="ECO:0007669"/>
    <property type="project" value="UniProtKB-KW"/>
</dbReference>
<feature type="region of interest" description="Disordered" evidence="10">
    <location>
        <begin position="608"/>
        <end position="639"/>
    </location>
</feature>
<evidence type="ECO:0000313" key="14">
    <source>
        <dbReference type="Proteomes" id="UP000008866"/>
    </source>
</evidence>
<dbReference type="InterPro" id="IPR000547">
    <property type="entry name" value="Clathrin_H-chain/VPS_repeat"/>
</dbReference>
<comment type="similarity">
    <text evidence="8">Belongs to the VPS11 family.</text>
</comment>
<dbReference type="GO" id="GO:0061630">
    <property type="term" value="F:ubiquitin protein ligase activity"/>
    <property type="evidence" value="ECO:0007669"/>
    <property type="project" value="UniProtKB-EC"/>
</dbReference>
<dbReference type="InterPro" id="IPR057307">
    <property type="entry name" value="PEP5_VPS11_N"/>
</dbReference>
<keyword evidence="4" id="KW-0863">Zinc-finger</keyword>
<evidence type="ECO:0000256" key="9">
    <source>
        <dbReference type="PROSITE-ProRule" id="PRU01006"/>
    </source>
</evidence>
<evidence type="ECO:0000256" key="5">
    <source>
        <dbReference type="ARBA" id="ARBA00022833"/>
    </source>
</evidence>
<feature type="compositionally biased region" description="Polar residues" evidence="10">
    <location>
        <begin position="613"/>
        <end position="622"/>
    </location>
</feature>
<dbReference type="Pfam" id="PF23356">
    <property type="entry name" value="TPR_PEP5_VPS11"/>
    <property type="match status" value="2"/>
</dbReference>
<keyword evidence="8" id="KW-0833">Ubl conjugation pathway</keyword>
<evidence type="ECO:0000256" key="6">
    <source>
        <dbReference type="ARBA" id="ARBA00022927"/>
    </source>
</evidence>
<dbReference type="InterPro" id="IPR016528">
    <property type="entry name" value="VPS11"/>
</dbReference>
<evidence type="ECO:0000256" key="8">
    <source>
        <dbReference type="PIRNR" id="PIRNR007860"/>
    </source>
</evidence>
<proteinExistence type="inferred from homology"/>
<feature type="domain" description="Vacuolar protein sorting protein 11 C-terminal" evidence="11">
    <location>
        <begin position="911"/>
        <end position="954"/>
    </location>
</feature>
<dbReference type="SUPFAM" id="SSF50978">
    <property type="entry name" value="WD40 repeat-like"/>
    <property type="match status" value="1"/>
</dbReference>
<feature type="repeat" description="CHCR" evidence="9">
    <location>
        <begin position="413"/>
        <end position="561"/>
    </location>
</feature>
<evidence type="ECO:0000313" key="13">
    <source>
        <dbReference type="EMBL" id="EFE30351.1"/>
    </source>
</evidence>
<dbReference type="GO" id="GO:0030674">
    <property type="term" value="F:protein-macromolecule adaptor activity"/>
    <property type="evidence" value="ECO:0007669"/>
    <property type="project" value="TreeGrafter"/>
</dbReference>
<dbReference type="STRING" id="663331.D4B2P0"/>
<dbReference type="OMA" id="ENENECP"/>
<comment type="subcellular location">
    <subcellularLocation>
        <location evidence="1">Endomembrane system</location>
        <topology evidence="1">Peripheral membrane protein</topology>
    </subcellularLocation>
    <subcellularLocation>
        <location evidence="8">Vacuole membrane</location>
        <topology evidence="8">Peripheral membrane protein</topology>
        <orientation evidence="8">Cytoplasmic side</orientation>
    </subcellularLocation>
</comment>
<dbReference type="GO" id="GO:0006904">
    <property type="term" value="P:vesicle docking involved in exocytosis"/>
    <property type="evidence" value="ECO:0007669"/>
    <property type="project" value="TreeGrafter"/>
</dbReference>
<evidence type="ECO:0000259" key="11">
    <source>
        <dbReference type="Pfam" id="PF12451"/>
    </source>
</evidence>
<sequence>MTSQAATSHLRKTSQPRPTPARWRRQSGHGADLGAYSSDLALDRLPEANSSCFSRLVEDLRLFRRLAGGLRRQRRQLRLHHNLFVGTTNGTVHILSRQYKVVRSFRAYDGASVTHMRQVPSTSYLVTISEDLSNEPVLKISALAVLDDLWQVAVGFANGSVTLIRGDLIHDRGAEQRIVFESEEPITGLEIQRSGPATLFIATTSRILSLVIGGKGDGKPARALEDLGCGVGCMTFDQDTGDILVAREDAIYTYGRRGRGPSFAFDSPKTSVNVFKDYIALVCPPRAALSRTETVSRFGTSQVDDIFNTSTFTLLESDLRFIAHSESLSNSVKFIFMEWGDLFIVTVDGKVNRYHEKPLQQKLEILYQRNLYILAINLAQKSGVDRLQQNVIFRKYGDFLYQKGDYDTAMQQYLRAIDNTEPSHVIRKFLDTQRIHNLIDYLEELHDHDKATADHTTLLLNCYAKLKDTEKLDSFIMAPGELKFDLETAIAMCRQGGYFEQAAYLATKHGESDMVVDILIEDSKKYSEALNYTWSLEPELAYPNLMKYARVLLEHCPESTTQLFIDYYSGRYKPRKEEEQSPEVKPQATGGAVQNIASFIPLPYIGGSKQDNKQSNGANPQATAEPEDTNEESSTNYEIPKPRTAFSSFVDHPDQFITFLEKLLELDGLKEEDKVDLYTTLFEMYLDTANRKKSSSEKQEWESKAKSLIQGKNIPVSASNVLLLSDLSNFHEGKTLVREKEGLRADILRSYISAKDTQGVIKALKKYGQEEPQLYIDALTYFASSPKILEEAGGEMDAVLQKIDRDGLMAPLQVIQAFSNNSVVTMGMINKYLSDNIERERKEISNVSPSPLFSFLREFSVLTRCLAEPPLDSQLFKRNGIQKAADGRARFQTDCLSVDEDAECPVCAPHNSTLKAIRERQIKAASQHELFHSELQRSKDRFGLISEFFGRGVMTQNNTE</sequence>
<feature type="region of interest" description="Disordered" evidence="10">
    <location>
        <begin position="1"/>
        <end position="30"/>
    </location>
</feature>
<dbReference type="GO" id="GO:0007033">
    <property type="term" value="P:vacuole organization"/>
    <property type="evidence" value="ECO:0007669"/>
    <property type="project" value="TreeGrafter"/>
</dbReference>
<dbReference type="GO" id="GO:0033263">
    <property type="term" value="C:CORVET complex"/>
    <property type="evidence" value="ECO:0007669"/>
    <property type="project" value="UniProtKB-UniRule"/>
</dbReference>
<dbReference type="KEGG" id="abe:ARB_02723"/>
<dbReference type="InterPro" id="IPR011990">
    <property type="entry name" value="TPR-like_helical_dom_sf"/>
</dbReference>
<dbReference type="GO" id="GO:0030897">
    <property type="term" value="C:HOPS complex"/>
    <property type="evidence" value="ECO:0007669"/>
    <property type="project" value="UniProtKB-UniRule"/>
</dbReference>
<reference evidence="14" key="1">
    <citation type="journal article" date="2011" name="Genome Biol.">
        <title>Comparative and functional genomics provide insights into the pathogenicity of dermatophytic fungi.</title>
        <authorList>
            <person name="Burmester A."/>
            <person name="Shelest E."/>
            <person name="Gloeckner G."/>
            <person name="Heddergott C."/>
            <person name="Schindler S."/>
            <person name="Staib P."/>
            <person name="Heidel A."/>
            <person name="Felder M."/>
            <person name="Petzold A."/>
            <person name="Szafranski K."/>
            <person name="Feuermann M."/>
            <person name="Pedruzzi I."/>
            <person name="Priebe S."/>
            <person name="Groth M."/>
            <person name="Winkler R."/>
            <person name="Li W."/>
            <person name="Kniemeyer O."/>
            <person name="Schroeckh V."/>
            <person name="Hertweck C."/>
            <person name="Hube B."/>
            <person name="White T.C."/>
            <person name="Platzer M."/>
            <person name="Guthke R."/>
            <person name="Heitman J."/>
            <person name="Woestemeyer J."/>
            <person name="Zipfel P.F."/>
            <person name="Monod M."/>
            <person name="Brakhage A.A."/>
        </authorList>
    </citation>
    <scope>NUCLEOTIDE SEQUENCE [LARGE SCALE GENOMIC DNA]</scope>
    <source>
        <strain evidence="14">ATCC MYA-4681 / CBS 112371</strain>
    </source>
</reference>
<dbReference type="GO" id="GO:0048284">
    <property type="term" value="P:organelle fusion"/>
    <property type="evidence" value="ECO:0007669"/>
    <property type="project" value="TreeGrafter"/>
</dbReference>
<keyword evidence="14" id="KW-1185">Reference proteome</keyword>
<keyword evidence="5" id="KW-0862">Zinc</keyword>
<evidence type="ECO:0000256" key="1">
    <source>
        <dbReference type="ARBA" id="ARBA00004184"/>
    </source>
</evidence>
<dbReference type="InterPro" id="IPR024763">
    <property type="entry name" value="VPS11_C"/>
</dbReference>
<dbReference type="eggNOG" id="KOG2114">
    <property type="taxonomic scope" value="Eukaryota"/>
</dbReference>
<dbReference type="InterPro" id="IPR016024">
    <property type="entry name" value="ARM-type_fold"/>
</dbReference>
<evidence type="ECO:0000256" key="7">
    <source>
        <dbReference type="ARBA" id="ARBA00023136"/>
    </source>
</evidence>
<evidence type="ECO:0000256" key="2">
    <source>
        <dbReference type="ARBA" id="ARBA00022448"/>
    </source>
</evidence>
<evidence type="ECO:0000256" key="10">
    <source>
        <dbReference type="SAM" id="MobiDB-lite"/>
    </source>
</evidence>
<dbReference type="GO" id="GO:0007032">
    <property type="term" value="P:endosome organization"/>
    <property type="evidence" value="ECO:0007669"/>
    <property type="project" value="TreeGrafter"/>
</dbReference>
<evidence type="ECO:0000256" key="3">
    <source>
        <dbReference type="ARBA" id="ARBA00022723"/>
    </source>
</evidence>
<comment type="caution">
    <text evidence="13">The sequence shown here is derived from an EMBL/GenBank/DDBJ whole genome shotgun (WGS) entry which is preliminary data.</text>
</comment>
<comment type="catalytic activity">
    <reaction evidence="8">
        <text>S-ubiquitinyl-[E2 ubiquitin-conjugating enzyme]-L-cysteine + [acceptor protein]-L-lysine = [E2 ubiquitin-conjugating enzyme]-L-cysteine + N(6)-ubiquitinyl-[acceptor protein]-L-lysine.</text>
        <dbReference type="EC" id="2.3.2.27"/>
    </reaction>
</comment>
<keyword evidence="7 8" id="KW-0472">Membrane</keyword>
<dbReference type="PROSITE" id="PS50236">
    <property type="entry name" value="CHCR"/>
    <property type="match status" value="1"/>
</dbReference>
<dbReference type="PANTHER" id="PTHR23323">
    <property type="entry name" value="VACUOLAR PROTEIN SORTING-ASSOCIATED PROTEIN"/>
    <property type="match status" value="1"/>
</dbReference>
<dbReference type="AlphaFoldDB" id="D4B2P0"/>
<keyword evidence="2 8" id="KW-0813">Transport</keyword>
<dbReference type="PANTHER" id="PTHR23323:SF24">
    <property type="entry name" value="VACUOLAR PROTEIN SORTING-ASSOCIATED PROTEIN 11 HOMOLOG"/>
    <property type="match status" value="1"/>
</dbReference>
<dbReference type="Proteomes" id="UP000008866">
    <property type="component" value="Unassembled WGS sequence"/>
</dbReference>
<dbReference type="FunFam" id="1.25.40.10:FF:000440">
    <property type="entry name" value="E3 ubiquitin-protein ligase PEP5"/>
    <property type="match status" value="1"/>
</dbReference>
<dbReference type="Pfam" id="PF12451">
    <property type="entry name" value="VPS11_C"/>
    <property type="match status" value="1"/>
</dbReference>
<dbReference type="PIRSF" id="PIRSF007860">
    <property type="entry name" value="VPS11"/>
    <property type="match status" value="1"/>
</dbReference>
<comment type="subunit">
    <text evidence="8">Component of the homotypic vacuole fusion and vacuole protein sorting (HOPS) complex. Component of the class C core vacuole/endosome tethering (CORVET) complex.</text>
</comment>
<keyword evidence="6 8" id="KW-0653">Protein transport</keyword>
<protein>
    <recommendedName>
        <fullName evidence="8">E3 ubiquitin-protein ligase PEP5</fullName>
        <ecNumber evidence="8">2.3.2.27</ecNumber>
    </recommendedName>
</protein>
<dbReference type="EC" id="2.3.2.27" evidence="8"/>
<dbReference type="EMBL" id="ABSU01000030">
    <property type="protein sequence ID" value="EFE30351.1"/>
    <property type="molecule type" value="Genomic_DNA"/>
</dbReference>
<dbReference type="HOGENOM" id="CLU_001287_0_0_1"/>
<dbReference type="SUPFAM" id="SSF48371">
    <property type="entry name" value="ARM repeat"/>
    <property type="match status" value="1"/>
</dbReference>
<organism evidence="13 14">
    <name type="scientific">Arthroderma benhamiae (strain ATCC MYA-4681 / CBS 112371)</name>
    <name type="common">Trichophyton mentagrophytes</name>
    <dbReference type="NCBI Taxonomy" id="663331"/>
    <lineage>
        <taxon>Eukaryota</taxon>
        <taxon>Fungi</taxon>
        <taxon>Dikarya</taxon>
        <taxon>Ascomycota</taxon>
        <taxon>Pezizomycotina</taxon>
        <taxon>Eurotiomycetes</taxon>
        <taxon>Eurotiomycetidae</taxon>
        <taxon>Onygenales</taxon>
        <taxon>Arthrodermataceae</taxon>
        <taxon>Trichophyton</taxon>
    </lineage>
</organism>
<keyword evidence="8" id="KW-0808">Transferase</keyword>
<dbReference type="Pfam" id="PF23341">
    <property type="entry name" value="PEP5_VPS11_N"/>
    <property type="match status" value="1"/>
</dbReference>
<feature type="domain" description="PEP5/VPS11 N-terminal" evidence="12">
    <location>
        <begin position="139"/>
        <end position="356"/>
    </location>
</feature>
<gene>
    <name evidence="13" type="ORF">ARB_02723</name>
</gene>
<dbReference type="Gene3D" id="1.25.40.10">
    <property type="entry name" value="Tetratricopeptide repeat domain"/>
    <property type="match status" value="1"/>
</dbReference>
<dbReference type="RefSeq" id="XP_003010991.1">
    <property type="nucleotide sequence ID" value="XM_003010945.1"/>
</dbReference>